<dbReference type="Pfam" id="PF00107">
    <property type="entry name" value="ADH_zinc_N"/>
    <property type="match status" value="1"/>
</dbReference>
<gene>
    <name evidence="3" type="primary">ZADH2</name>
    <name evidence="3" type="ORF">HK097_008473</name>
</gene>
<dbReference type="PANTHER" id="PTHR43677">
    <property type="entry name" value="SHORT-CHAIN DEHYDROGENASE/REDUCTASE"/>
    <property type="match status" value="1"/>
</dbReference>
<dbReference type="GO" id="GO:0016491">
    <property type="term" value="F:oxidoreductase activity"/>
    <property type="evidence" value="ECO:0007669"/>
    <property type="project" value="UniProtKB-KW"/>
</dbReference>
<dbReference type="Gene3D" id="3.90.180.10">
    <property type="entry name" value="Medium-chain alcohol dehydrogenases, catalytic domain"/>
    <property type="match status" value="1"/>
</dbReference>
<dbReference type="EMBL" id="JADGJD010000005">
    <property type="protein sequence ID" value="KAJ3057378.1"/>
    <property type="molecule type" value="Genomic_DNA"/>
</dbReference>
<dbReference type="SUPFAM" id="SSF50129">
    <property type="entry name" value="GroES-like"/>
    <property type="match status" value="1"/>
</dbReference>
<dbReference type="InterPro" id="IPR013149">
    <property type="entry name" value="ADH-like_C"/>
</dbReference>
<comment type="caution">
    <text evidence="3">The sequence shown here is derived from an EMBL/GenBank/DDBJ whole genome shotgun (WGS) entry which is preliminary data.</text>
</comment>
<dbReference type="GO" id="GO:0005739">
    <property type="term" value="C:mitochondrion"/>
    <property type="evidence" value="ECO:0007669"/>
    <property type="project" value="TreeGrafter"/>
</dbReference>
<evidence type="ECO:0000313" key="3">
    <source>
        <dbReference type="EMBL" id="KAJ3057378.1"/>
    </source>
</evidence>
<dbReference type="InterPro" id="IPR011032">
    <property type="entry name" value="GroES-like_sf"/>
</dbReference>
<dbReference type="AlphaFoldDB" id="A0AAD5XAD7"/>
<dbReference type="InterPro" id="IPR013154">
    <property type="entry name" value="ADH-like_N"/>
</dbReference>
<dbReference type="InterPro" id="IPR051397">
    <property type="entry name" value="Zn-ADH-like_protein"/>
</dbReference>
<dbReference type="SUPFAM" id="SSF51735">
    <property type="entry name" value="NAD(P)-binding Rossmann-fold domains"/>
    <property type="match status" value="1"/>
</dbReference>
<dbReference type="FunFam" id="3.40.50.720:FF:000121">
    <property type="entry name" value="Prostaglandin reductase 2"/>
    <property type="match status" value="1"/>
</dbReference>
<dbReference type="Gene3D" id="3.40.50.720">
    <property type="entry name" value="NAD(P)-binding Rossmann-like Domain"/>
    <property type="match status" value="1"/>
</dbReference>
<reference evidence="3" key="1">
    <citation type="submission" date="2020-05" db="EMBL/GenBank/DDBJ databases">
        <title>Phylogenomic resolution of chytrid fungi.</title>
        <authorList>
            <person name="Stajich J.E."/>
            <person name="Amses K."/>
            <person name="Simmons R."/>
            <person name="Seto K."/>
            <person name="Myers J."/>
            <person name="Bonds A."/>
            <person name="Quandt C.A."/>
            <person name="Barry K."/>
            <person name="Liu P."/>
            <person name="Grigoriev I."/>
            <person name="Longcore J.E."/>
            <person name="James T.Y."/>
        </authorList>
    </citation>
    <scope>NUCLEOTIDE SEQUENCE</scope>
    <source>
        <strain evidence="3">JEL0318</strain>
    </source>
</reference>
<evidence type="ECO:0000256" key="1">
    <source>
        <dbReference type="ARBA" id="ARBA00023002"/>
    </source>
</evidence>
<dbReference type="InterPro" id="IPR036291">
    <property type="entry name" value="NAD(P)-bd_dom_sf"/>
</dbReference>
<dbReference type="InterPro" id="IPR002364">
    <property type="entry name" value="Quin_OxRdtase/zeta-crystal_CS"/>
</dbReference>
<accession>A0AAD5XAD7</accession>
<name>A0AAD5XAD7_9FUNG</name>
<dbReference type="GO" id="GO:0008270">
    <property type="term" value="F:zinc ion binding"/>
    <property type="evidence" value="ECO:0007669"/>
    <property type="project" value="InterPro"/>
</dbReference>
<dbReference type="PROSITE" id="PS01162">
    <property type="entry name" value="QOR_ZETA_CRYSTAL"/>
    <property type="match status" value="1"/>
</dbReference>
<keyword evidence="1" id="KW-0560">Oxidoreductase</keyword>
<dbReference type="Pfam" id="PF08240">
    <property type="entry name" value="ADH_N"/>
    <property type="match status" value="1"/>
</dbReference>
<evidence type="ECO:0000313" key="4">
    <source>
        <dbReference type="Proteomes" id="UP001212841"/>
    </source>
</evidence>
<dbReference type="Proteomes" id="UP001212841">
    <property type="component" value="Unassembled WGS sequence"/>
</dbReference>
<dbReference type="PANTHER" id="PTHR43677:SF3">
    <property type="entry name" value="PROSTAGLANDIN REDUCTASE 3"/>
    <property type="match status" value="1"/>
</dbReference>
<organism evidence="3 4">
    <name type="scientific">Rhizophlyctis rosea</name>
    <dbReference type="NCBI Taxonomy" id="64517"/>
    <lineage>
        <taxon>Eukaryota</taxon>
        <taxon>Fungi</taxon>
        <taxon>Fungi incertae sedis</taxon>
        <taxon>Chytridiomycota</taxon>
        <taxon>Chytridiomycota incertae sedis</taxon>
        <taxon>Chytridiomycetes</taxon>
        <taxon>Rhizophlyctidales</taxon>
        <taxon>Rhizophlyctidaceae</taxon>
        <taxon>Rhizophlyctis</taxon>
    </lineage>
</organism>
<dbReference type="SMART" id="SM00829">
    <property type="entry name" value="PKS_ER"/>
    <property type="match status" value="1"/>
</dbReference>
<protein>
    <submittedName>
        <fullName evidence="3">Prostaglandin reductase 3</fullName>
    </submittedName>
</protein>
<keyword evidence="4" id="KW-1185">Reference proteome</keyword>
<feature type="domain" description="Enoyl reductase (ER)" evidence="2">
    <location>
        <begin position="29"/>
        <end position="352"/>
    </location>
</feature>
<dbReference type="InterPro" id="IPR020843">
    <property type="entry name" value="ER"/>
</dbReference>
<evidence type="ECO:0000259" key="2">
    <source>
        <dbReference type="SMART" id="SM00829"/>
    </source>
</evidence>
<proteinExistence type="predicted"/>
<sequence>MSQPQVLPNLPKTYKKYVVHKLSNNFEEATKLETCETAHLLASLPPDGVIIRHHFCGINASDPNYTAGRYNPKVKPPFDCGFEAIGEIVAIGSAVKRRKLRQPVAVMSYGAFAELQLVRDREIIPIASLTPEQVPLLVSGLTAQLALKHAGRNPQGETVLVTAAAGGAGQMAVQIAKLGGNRLIGTCSSDEKATILKELGCDRVINYRKESIDSVLKEEYPKGVDVVFESVGGETLQQCLNNLATRGRLIIIGAISAYSKPVPEGAKSSTFAGVWTDTVSTVSLLQKSQSVNGFFLNHYAREFGAALNDMSYAVADGKLKPIVETKDFRGIESIPAAIHYLHEGKNIGKVVVPLQAAFDIQKAKL</sequence>